<comment type="caution">
    <text evidence="2">The sequence shown here is derived from an EMBL/GenBank/DDBJ whole genome shotgun (WGS) entry which is preliminary data.</text>
</comment>
<keyword evidence="3" id="KW-1185">Reference proteome</keyword>
<keyword evidence="1" id="KW-1133">Transmembrane helix</keyword>
<reference evidence="2" key="1">
    <citation type="submission" date="2021-06" db="EMBL/GenBank/DDBJ databases">
        <authorList>
            <person name="Hodson N. C."/>
            <person name="Mongue J. A."/>
            <person name="Jaron S. K."/>
        </authorList>
    </citation>
    <scope>NUCLEOTIDE SEQUENCE</scope>
</reference>
<gene>
    <name evidence="2" type="ORF">AFUS01_LOCUS21393</name>
</gene>
<feature type="transmembrane region" description="Helical" evidence="1">
    <location>
        <begin position="38"/>
        <end position="62"/>
    </location>
</feature>
<accession>A0A8J2KB08</accession>
<proteinExistence type="predicted"/>
<evidence type="ECO:0000313" key="2">
    <source>
        <dbReference type="EMBL" id="CAG7732913.1"/>
    </source>
</evidence>
<evidence type="ECO:0000313" key="3">
    <source>
        <dbReference type="Proteomes" id="UP000708208"/>
    </source>
</evidence>
<evidence type="ECO:0000256" key="1">
    <source>
        <dbReference type="SAM" id="Phobius"/>
    </source>
</evidence>
<feature type="non-terminal residue" evidence="2">
    <location>
        <position position="1"/>
    </location>
</feature>
<keyword evidence="1" id="KW-0812">Transmembrane</keyword>
<sequence>MPEVGNAIILGEAGCLEAIHSKIASILEAIRDSKETGCLFPVLFLLFFWHKSPILLAVFAVYETIRVYSCMCQVVFYIQLGFLTGDHILKLLETVR</sequence>
<dbReference type="EMBL" id="CAJVCH010239928">
    <property type="protein sequence ID" value="CAG7732913.1"/>
    <property type="molecule type" value="Genomic_DNA"/>
</dbReference>
<dbReference type="AlphaFoldDB" id="A0A8J2KB08"/>
<keyword evidence="1" id="KW-0472">Membrane</keyword>
<protein>
    <submittedName>
        <fullName evidence="2">Uncharacterized protein</fullName>
    </submittedName>
</protein>
<name>A0A8J2KB08_9HEXA</name>
<organism evidence="2 3">
    <name type="scientific">Allacma fusca</name>
    <dbReference type="NCBI Taxonomy" id="39272"/>
    <lineage>
        <taxon>Eukaryota</taxon>
        <taxon>Metazoa</taxon>
        <taxon>Ecdysozoa</taxon>
        <taxon>Arthropoda</taxon>
        <taxon>Hexapoda</taxon>
        <taxon>Collembola</taxon>
        <taxon>Symphypleona</taxon>
        <taxon>Sminthuridae</taxon>
        <taxon>Allacma</taxon>
    </lineage>
</organism>
<dbReference type="Proteomes" id="UP000708208">
    <property type="component" value="Unassembled WGS sequence"/>
</dbReference>